<organism evidence="2 3">
    <name type="scientific">Trachymyrmex septentrionalis</name>
    <dbReference type="NCBI Taxonomy" id="34720"/>
    <lineage>
        <taxon>Eukaryota</taxon>
        <taxon>Metazoa</taxon>
        <taxon>Ecdysozoa</taxon>
        <taxon>Arthropoda</taxon>
        <taxon>Hexapoda</taxon>
        <taxon>Insecta</taxon>
        <taxon>Pterygota</taxon>
        <taxon>Neoptera</taxon>
        <taxon>Endopterygota</taxon>
        <taxon>Hymenoptera</taxon>
        <taxon>Apocrita</taxon>
        <taxon>Aculeata</taxon>
        <taxon>Formicoidea</taxon>
        <taxon>Formicidae</taxon>
        <taxon>Myrmicinae</taxon>
        <taxon>Trachymyrmex</taxon>
    </lineage>
</organism>
<evidence type="ECO:0000256" key="1">
    <source>
        <dbReference type="SAM" id="MobiDB-lite"/>
    </source>
</evidence>
<accession>A0A195F2P6</accession>
<protein>
    <submittedName>
        <fullName evidence="2">Uncharacterized protein</fullName>
    </submittedName>
</protein>
<dbReference type="AlphaFoldDB" id="A0A195F2P6"/>
<name>A0A195F2P6_9HYME</name>
<feature type="region of interest" description="Disordered" evidence="1">
    <location>
        <begin position="20"/>
        <end position="43"/>
    </location>
</feature>
<evidence type="ECO:0000313" key="3">
    <source>
        <dbReference type="Proteomes" id="UP000078541"/>
    </source>
</evidence>
<gene>
    <name evidence="2" type="ORF">ALC56_10813</name>
</gene>
<evidence type="ECO:0000313" key="2">
    <source>
        <dbReference type="EMBL" id="KYN34845.1"/>
    </source>
</evidence>
<dbReference type="EMBL" id="KQ981855">
    <property type="protein sequence ID" value="KYN34845.1"/>
    <property type="molecule type" value="Genomic_DNA"/>
</dbReference>
<sequence>MGDRLEVVWDGRDARKRLVAGTSSEVPTTSDDRTEEGNSAAATKSDVILEAFVPHDDVYRHKPKPRQRGVSSEFVGLEPAAREC</sequence>
<feature type="region of interest" description="Disordered" evidence="1">
    <location>
        <begin position="59"/>
        <end position="84"/>
    </location>
</feature>
<dbReference type="Proteomes" id="UP000078541">
    <property type="component" value="Unassembled WGS sequence"/>
</dbReference>
<keyword evidence="3" id="KW-1185">Reference proteome</keyword>
<proteinExistence type="predicted"/>
<reference evidence="2 3" key="1">
    <citation type="submission" date="2016-03" db="EMBL/GenBank/DDBJ databases">
        <title>Trachymyrmex septentrionalis WGS genome.</title>
        <authorList>
            <person name="Nygaard S."/>
            <person name="Hu H."/>
            <person name="Boomsma J."/>
            <person name="Zhang G."/>
        </authorList>
    </citation>
    <scope>NUCLEOTIDE SEQUENCE [LARGE SCALE GENOMIC DNA]</scope>
    <source>
        <strain evidence="2">Tsep2-gDNA-1</strain>
        <tissue evidence="2">Whole body</tissue>
    </source>
</reference>